<evidence type="ECO:0000256" key="1">
    <source>
        <dbReference type="ARBA" id="ARBA00022801"/>
    </source>
</evidence>
<organism evidence="3 4">
    <name type="scientific">Saponaria officinalis</name>
    <name type="common">Common soapwort</name>
    <name type="synonym">Lychnis saponaria</name>
    <dbReference type="NCBI Taxonomy" id="3572"/>
    <lineage>
        <taxon>Eukaryota</taxon>
        <taxon>Viridiplantae</taxon>
        <taxon>Streptophyta</taxon>
        <taxon>Embryophyta</taxon>
        <taxon>Tracheophyta</taxon>
        <taxon>Spermatophyta</taxon>
        <taxon>Magnoliopsida</taxon>
        <taxon>eudicotyledons</taxon>
        <taxon>Gunneridae</taxon>
        <taxon>Pentapetalae</taxon>
        <taxon>Caryophyllales</taxon>
        <taxon>Caryophyllaceae</taxon>
        <taxon>Caryophylleae</taxon>
        <taxon>Saponaria</taxon>
    </lineage>
</organism>
<feature type="domain" description="AB hydrolase-1" evidence="2">
    <location>
        <begin position="9"/>
        <end position="246"/>
    </location>
</feature>
<dbReference type="PANTHER" id="PTHR10992">
    <property type="entry name" value="METHYLESTERASE FAMILY MEMBER"/>
    <property type="match status" value="1"/>
</dbReference>
<evidence type="ECO:0000313" key="3">
    <source>
        <dbReference type="EMBL" id="KAK9670431.1"/>
    </source>
</evidence>
<sequence length="261" mass="29729">MSSNKQKHIVLVHGASHGAWCWYKLKPLLEKAGHRVTALDMAASGINRKRIEEVDTLHDYSRPLTDFLEALEDGHKVILVGHSLGGLNLSIAMEMFPHKIEIAVFLTAFMPDTQHTPSFIFEKFAAANSEGDYWLDTEFKPLGDVPMETLTIMFFGPKFLFKLYHLSPPEDFELVKMLARPSSLFNHDIWKPETKMSEERYGSVRRVFVVCEKDKGINEGFQRWMAEISGVDVELLKGADHMPMLCMPQKLCDCLLKIATK</sequence>
<dbReference type="GO" id="GO:0080030">
    <property type="term" value="F:methyl indole-3-acetate esterase activity"/>
    <property type="evidence" value="ECO:0007669"/>
    <property type="project" value="TreeGrafter"/>
</dbReference>
<accession>A0AAW1H3K3</accession>
<dbReference type="Proteomes" id="UP001443914">
    <property type="component" value="Unassembled WGS sequence"/>
</dbReference>
<proteinExistence type="predicted"/>
<dbReference type="PANTHER" id="PTHR10992:SF1083">
    <property type="entry name" value="METHYLESTERASE 1"/>
    <property type="match status" value="1"/>
</dbReference>
<evidence type="ECO:0000313" key="4">
    <source>
        <dbReference type="Proteomes" id="UP001443914"/>
    </source>
</evidence>
<dbReference type="Gene3D" id="3.40.50.1820">
    <property type="entry name" value="alpha/beta hydrolase"/>
    <property type="match status" value="1"/>
</dbReference>
<comment type="caution">
    <text evidence="3">The sequence shown here is derived from an EMBL/GenBank/DDBJ whole genome shotgun (WGS) entry which is preliminary data.</text>
</comment>
<dbReference type="GO" id="GO:0009694">
    <property type="term" value="P:jasmonic acid metabolic process"/>
    <property type="evidence" value="ECO:0007669"/>
    <property type="project" value="TreeGrafter"/>
</dbReference>
<dbReference type="GO" id="GO:0009696">
    <property type="term" value="P:salicylic acid metabolic process"/>
    <property type="evidence" value="ECO:0007669"/>
    <property type="project" value="TreeGrafter"/>
</dbReference>
<dbReference type="SUPFAM" id="SSF53474">
    <property type="entry name" value="alpha/beta-Hydrolases"/>
    <property type="match status" value="1"/>
</dbReference>
<name>A0AAW1H3K3_SAPOF</name>
<dbReference type="FunFam" id="3.40.50.1820:FF:000051">
    <property type="entry name" value="(S)-hydroxynitrile lyase"/>
    <property type="match status" value="1"/>
</dbReference>
<dbReference type="InterPro" id="IPR000073">
    <property type="entry name" value="AB_hydrolase_1"/>
</dbReference>
<dbReference type="GO" id="GO:0080032">
    <property type="term" value="F:methyl jasmonate esterase activity"/>
    <property type="evidence" value="ECO:0007669"/>
    <property type="project" value="TreeGrafter"/>
</dbReference>
<evidence type="ECO:0000259" key="2">
    <source>
        <dbReference type="Pfam" id="PF12697"/>
    </source>
</evidence>
<dbReference type="Pfam" id="PF12697">
    <property type="entry name" value="Abhydrolase_6"/>
    <property type="match status" value="1"/>
</dbReference>
<dbReference type="EMBL" id="JBDFQZ010000013">
    <property type="protein sequence ID" value="KAK9670431.1"/>
    <property type="molecule type" value="Genomic_DNA"/>
</dbReference>
<dbReference type="AlphaFoldDB" id="A0AAW1H3K3"/>
<dbReference type="InterPro" id="IPR029058">
    <property type="entry name" value="AB_hydrolase_fold"/>
</dbReference>
<dbReference type="InterPro" id="IPR045889">
    <property type="entry name" value="MES/HNL"/>
</dbReference>
<reference evidence="3" key="1">
    <citation type="submission" date="2024-03" db="EMBL/GenBank/DDBJ databases">
        <title>WGS assembly of Saponaria officinalis var. Norfolk2.</title>
        <authorList>
            <person name="Jenkins J."/>
            <person name="Shu S."/>
            <person name="Grimwood J."/>
            <person name="Barry K."/>
            <person name="Goodstein D."/>
            <person name="Schmutz J."/>
            <person name="Leebens-Mack J."/>
            <person name="Osbourn A."/>
        </authorList>
    </citation>
    <scope>NUCLEOTIDE SEQUENCE [LARGE SCALE GENOMIC DNA]</scope>
    <source>
        <strain evidence="3">JIC</strain>
    </source>
</reference>
<keyword evidence="4" id="KW-1185">Reference proteome</keyword>
<gene>
    <name evidence="3" type="ORF">RND81_13G201600</name>
</gene>
<dbReference type="GO" id="GO:0080031">
    <property type="term" value="F:methyl salicylate esterase activity"/>
    <property type="evidence" value="ECO:0007669"/>
    <property type="project" value="TreeGrafter"/>
</dbReference>
<keyword evidence="1" id="KW-0378">Hydrolase</keyword>
<protein>
    <recommendedName>
        <fullName evidence="2">AB hydrolase-1 domain-containing protein</fullName>
    </recommendedName>
</protein>